<comment type="caution">
    <text evidence="1">The sequence shown here is derived from an EMBL/GenBank/DDBJ whole genome shotgun (WGS) entry which is preliminary data.</text>
</comment>
<dbReference type="EMBL" id="MU394306">
    <property type="protein sequence ID" value="KAI6087670.1"/>
    <property type="molecule type" value="Genomic_DNA"/>
</dbReference>
<reference evidence="1 2" key="1">
    <citation type="journal article" date="2022" name="New Phytol.">
        <title>Ecological generalism drives hyperdiversity of secondary metabolite gene clusters in xylarialean endophytes.</title>
        <authorList>
            <person name="Franco M.E.E."/>
            <person name="Wisecaver J.H."/>
            <person name="Arnold A.E."/>
            <person name="Ju Y.M."/>
            <person name="Slot J.C."/>
            <person name="Ahrendt S."/>
            <person name="Moore L.P."/>
            <person name="Eastman K.E."/>
            <person name="Scott K."/>
            <person name="Konkel Z."/>
            <person name="Mondo S.J."/>
            <person name="Kuo A."/>
            <person name="Hayes R.D."/>
            <person name="Haridas S."/>
            <person name="Andreopoulos B."/>
            <person name="Riley R."/>
            <person name="LaButti K."/>
            <person name="Pangilinan J."/>
            <person name="Lipzen A."/>
            <person name="Amirebrahimi M."/>
            <person name="Yan J."/>
            <person name="Adam C."/>
            <person name="Keymanesh K."/>
            <person name="Ng V."/>
            <person name="Louie K."/>
            <person name="Northen T."/>
            <person name="Drula E."/>
            <person name="Henrissat B."/>
            <person name="Hsieh H.M."/>
            <person name="Youens-Clark K."/>
            <person name="Lutzoni F."/>
            <person name="Miadlikowska J."/>
            <person name="Eastwood D.C."/>
            <person name="Hamelin R.C."/>
            <person name="Grigoriev I.V."/>
            <person name="U'Ren J.M."/>
        </authorList>
    </citation>
    <scope>NUCLEOTIDE SEQUENCE [LARGE SCALE GENOMIC DNA]</scope>
    <source>
        <strain evidence="1 2">ER1909</strain>
    </source>
</reference>
<proteinExistence type="predicted"/>
<dbReference type="Proteomes" id="UP001497680">
    <property type="component" value="Unassembled WGS sequence"/>
</dbReference>
<name>A0ACC0D5N9_9PEZI</name>
<evidence type="ECO:0000313" key="2">
    <source>
        <dbReference type="Proteomes" id="UP001497680"/>
    </source>
</evidence>
<evidence type="ECO:0000313" key="1">
    <source>
        <dbReference type="EMBL" id="KAI6087670.1"/>
    </source>
</evidence>
<accession>A0ACC0D5N9</accession>
<sequence>MGRTEPSVGRPPAGFRRDARAKRAKATINKVIPAILAAHPRARKGIDASELIVDPPPPSRSTPLSQSSRQKSNKKGRADDGGNGVDEKGKGKRVAGENKNGPRIAIHVADTLEAAYALLLVPASASASSSPEQRQDLSNKEARVGILNMASPLSPGGGFLNGAASQEEFLCGHTTLLPALRDEFYRLPEVGAVFTSDVLVFRGSGGSSHSSSRQKGKQNKKTARNDDDAEAGEVVRDEGGEDAEAPLLVKGDRWFVDVVSAAMLRMPEIEVDEDSGWASYANTADRELAVRKMRAVMRVFAAKSVRKVVLGAWGCGAYSNPVREVARAWRKVLLGAGSSQKKGKSGKKEKAVDSWENIEDIVFAIKDEGMARAFATAFGEDLLERLDAGGEDSSEDEEEDVEDTNVRELRDKIREMELRIEQARTPQLKAGLNSVLAGLRSQLPSDSDNEQRSSQRSTTESSEEESDADEARNGHDSEGQNSIR</sequence>
<organism evidence="1 2">
    <name type="scientific">Hypoxylon rubiginosum</name>
    <dbReference type="NCBI Taxonomy" id="110542"/>
    <lineage>
        <taxon>Eukaryota</taxon>
        <taxon>Fungi</taxon>
        <taxon>Dikarya</taxon>
        <taxon>Ascomycota</taxon>
        <taxon>Pezizomycotina</taxon>
        <taxon>Sordariomycetes</taxon>
        <taxon>Xylariomycetidae</taxon>
        <taxon>Xylariales</taxon>
        <taxon>Hypoxylaceae</taxon>
        <taxon>Hypoxylon</taxon>
    </lineage>
</organism>
<gene>
    <name evidence="1" type="ORF">F4821DRAFT_102555</name>
</gene>
<keyword evidence="2" id="KW-1185">Reference proteome</keyword>
<protein>
    <submittedName>
        <fullName evidence="1">Uncharacterized protein</fullName>
    </submittedName>
</protein>